<evidence type="ECO:0000313" key="1">
    <source>
        <dbReference type="EMBL" id="CAF9914340.1"/>
    </source>
</evidence>
<dbReference type="EMBL" id="CAJPDS010000014">
    <property type="protein sequence ID" value="CAF9914340.1"/>
    <property type="molecule type" value="Genomic_DNA"/>
</dbReference>
<gene>
    <name evidence="1" type="ORF">HETSPECPRED_001954</name>
</gene>
<reference evidence="1" key="1">
    <citation type="submission" date="2021-03" db="EMBL/GenBank/DDBJ databases">
        <authorList>
            <person name="Tagirdzhanova G."/>
        </authorList>
    </citation>
    <scope>NUCLEOTIDE SEQUENCE</scope>
</reference>
<accession>A0A8H3EZ86</accession>
<protein>
    <submittedName>
        <fullName evidence="1">Uncharacterized protein</fullName>
    </submittedName>
</protein>
<comment type="caution">
    <text evidence="1">The sequence shown here is derived from an EMBL/GenBank/DDBJ whole genome shotgun (WGS) entry which is preliminary data.</text>
</comment>
<sequence>MLVSAQSVYAYFNQLPVNYIIAYVLPINVYPTYDGQNSSLVLPTSVNNSALGNNPRPALPYHVQVAGSETSIQFTQYFALADANKYYPCIIQALVEIYEAAIYDRGNKPLRGDIYVLRQYNIIIDIQKVPGLPRRINLKYATVVRMLQAVELFTHEYGTYGLALVIFEERVAVGTAMIRPYTENGTDE</sequence>
<name>A0A8H3EZ86_9LECA</name>
<organism evidence="1 2">
    <name type="scientific">Heterodermia speciosa</name>
    <dbReference type="NCBI Taxonomy" id="116794"/>
    <lineage>
        <taxon>Eukaryota</taxon>
        <taxon>Fungi</taxon>
        <taxon>Dikarya</taxon>
        <taxon>Ascomycota</taxon>
        <taxon>Pezizomycotina</taxon>
        <taxon>Lecanoromycetes</taxon>
        <taxon>OSLEUM clade</taxon>
        <taxon>Lecanoromycetidae</taxon>
        <taxon>Caliciales</taxon>
        <taxon>Physciaceae</taxon>
        <taxon>Heterodermia</taxon>
    </lineage>
</organism>
<dbReference type="AlphaFoldDB" id="A0A8H3EZ86"/>
<keyword evidence="2" id="KW-1185">Reference proteome</keyword>
<proteinExistence type="predicted"/>
<dbReference type="Proteomes" id="UP000664521">
    <property type="component" value="Unassembled WGS sequence"/>
</dbReference>
<dbReference type="OrthoDB" id="10495538at2759"/>
<evidence type="ECO:0000313" key="2">
    <source>
        <dbReference type="Proteomes" id="UP000664521"/>
    </source>
</evidence>